<dbReference type="PANTHER" id="PTHR36264:SF5">
    <property type="entry name" value="SET DOMAIN-CONTAINING PROTEIN"/>
    <property type="match status" value="1"/>
</dbReference>
<sequence>MVPPTVNYRKAFYYNFVPSKVEDEAAKSNNTRFGVTRNLVEFREFHPASVFHPAFPWQIRKILVLSEVYTGKFNLSFNDTFEYIFRHWEFDMANHVASGKKLFVMICDVTDEKRPISHINMYFEQAPDDSYLLESSGLVREHRLKEKDEIGLFWDTRFRAFHFKLLHRGPFN</sequence>
<comment type="caution">
    <text evidence="1">The sequence shown here is derived from an EMBL/GenBank/DDBJ whole genome shotgun (WGS) entry which is preliminary data.</text>
</comment>
<dbReference type="EMBL" id="JAVXUO010002540">
    <property type="protein sequence ID" value="KAK2971983.1"/>
    <property type="molecule type" value="Genomic_DNA"/>
</dbReference>
<evidence type="ECO:0000313" key="1">
    <source>
        <dbReference type="EMBL" id="KAK2971983.1"/>
    </source>
</evidence>
<accession>A0AA88U531</accession>
<dbReference type="AlphaFoldDB" id="A0AA88U531"/>
<dbReference type="PANTHER" id="PTHR36264">
    <property type="entry name" value="SET DOMAIN-CONTAINING PROTEIN"/>
    <property type="match status" value="1"/>
</dbReference>
<reference evidence="1" key="1">
    <citation type="submission" date="2022-12" db="EMBL/GenBank/DDBJ databases">
        <title>Draft genome assemblies for two species of Escallonia (Escalloniales).</title>
        <authorList>
            <person name="Chanderbali A."/>
            <person name="Dervinis C."/>
            <person name="Anghel I."/>
            <person name="Soltis D."/>
            <person name="Soltis P."/>
            <person name="Zapata F."/>
        </authorList>
    </citation>
    <scope>NUCLEOTIDE SEQUENCE</scope>
    <source>
        <strain evidence="1">UCBG92.1500</strain>
        <tissue evidence="1">Leaf</tissue>
    </source>
</reference>
<dbReference type="Proteomes" id="UP001187471">
    <property type="component" value="Unassembled WGS sequence"/>
</dbReference>
<evidence type="ECO:0000313" key="2">
    <source>
        <dbReference type="Proteomes" id="UP001187471"/>
    </source>
</evidence>
<gene>
    <name evidence="1" type="ORF">RJ640_005003</name>
</gene>
<protein>
    <submittedName>
        <fullName evidence="1">Uncharacterized protein</fullName>
    </submittedName>
</protein>
<organism evidence="1 2">
    <name type="scientific">Escallonia rubra</name>
    <dbReference type="NCBI Taxonomy" id="112253"/>
    <lineage>
        <taxon>Eukaryota</taxon>
        <taxon>Viridiplantae</taxon>
        <taxon>Streptophyta</taxon>
        <taxon>Embryophyta</taxon>
        <taxon>Tracheophyta</taxon>
        <taxon>Spermatophyta</taxon>
        <taxon>Magnoliopsida</taxon>
        <taxon>eudicotyledons</taxon>
        <taxon>Gunneridae</taxon>
        <taxon>Pentapetalae</taxon>
        <taxon>asterids</taxon>
        <taxon>campanulids</taxon>
        <taxon>Escalloniales</taxon>
        <taxon>Escalloniaceae</taxon>
        <taxon>Escallonia</taxon>
    </lineage>
</organism>
<name>A0AA88U531_9ASTE</name>
<keyword evidence="2" id="KW-1185">Reference proteome</keyword>
<proteinExistence type="predicted"/>